<proteinExistence type="predicted"/>
<gene>
    <name evidence="2" type="ORF">QFZ49_004709</name>
</gene>
<organism evidence="2 3">
    <name type="scientific">Streptomyces turgidiscabies</name>
    <dbReference type="NCBI Taxonomy" id="85558"/>
    <lineage>
        <taxon>Bacteria</taxon>
        <taxon>Bacillati</taxon>
        <taxon>Actinomycetota</taxon>
        <taxon>Actinomycetes</taxon>
        <taxon>Kitasatosporales</taxon>
        <taxon>Streptomycetaceae</taxon>
        <taxon>Streptomyces</taxon>
    </lineage>
</organism>
<reference evidence="2 3" key="1">
    <citation type="submission" date="2023-07" db="EMBL/GenBank/DDBJ databases">
        <title>Comparative genomics of wheat-associated soil bacteria to identify genetic determinants of phenazine resistance.</title>
        <authorList>
            <person name="Mouncey N."/>
        </authorList>
    </citation>
    <scope>NUCLEOTIDE SEQUENCE [LARGE SCALE GENOMIC DNA]</scope>
    <source>
        <strain evidence="2 3">W2I16</strain>
    </source>
</reference>
<comment type="caution">
    <text evidence="2">The sequence shown here is derived from an EMBL/GenBank/DDBJ whole genome shotgun (WGS) entry which is preliminary data.</text>
</comment>
<dbReference type="InterPro" id="IPR046300">
    <property type="entry name" value="DUF6415"/>
</dbReference>
<evidence type="ECO:0000256" key="1">
    <source>
        <dbReference type="SAM" id="MobiDB-lite"/>
    </source>
</evidence>
<dbReference type="Pfam" id="PF19979">
    <property type="entry name" value="DUF6415"/>
    <property type="match status" value="1"/>
</dbReference>
<dbReference type="EMBL" id="JAUSZS010000004">
    <property type="protein sequence ID" value="MDQ0934769.1"/>
    <property type="molecule type" value="Genomic_DNA"/>
</dbReference>
<accession>A0ABU0RS16</accession>
<evidence type="ECO:0000313" key="3">
    <source>
        <dbReference type="Proteomes" id="UP001223072"/>
    </source>
</evidence>
<feature type="compositionally biased region" description="Polar residues" evidence="1">
    <location>
        <begin position="1"/>
        <end position="19"/>
    </location>
</feature>
<keyword evidence="3" id="KW-1185">Reference proteome</keyword>
<name>A0ABU0RS16_9ACTN</name>
<sequence>MRQVTASASTAEQQDSRPPNAQVMRASALRLLSQDAEPPAADELATLTMMLREHMELLIPEVAVIAGRLPEDNIPRYCALACVGEARGKLRVGPGPGAGGDVEYTRKLARSLNALCDHWENLGGARPGAGQ</sequence>
<feature type="region of interest" description="Disordered" evidence="1">
    <location>
        <begin position="1"/>
        <end position="20"/>
    </location>
</feature>
<evidence type="ECO:0000313" key="2">
    <source>
        <dbReference type="EMBL" id="MDQ0934769.1"/>
    </source>
</evidence>
<dbReference type="Proteomes" id="UP001223072">
    <property type="component" value="Unassembled WGS sequence"/>
</dbReference>
<dbReference type="RefSeq" id="WP_307628317.1">
    <property type="nucleotide sequence ID" value="NZ_JAUSZS010000004.1"/>
</dbReference>
<protein>
    <submittedName>
        <fullName evidence="2">Uncharacterized protein</fullName>
    </submittedName>
</protein>